<dbReference type="PROSITE" id="PS51892">
    <property type="entry name" value="SUBTILASE"/>
    <property type="match status" value="1"/>
</dbReference>
<name>A0A7J0HF44_9ERIC</name>
<dbReference type="Gene3D" id="3.30.70.80">
    <property type="entry name" value="Peptidase S8 propeptide/proteinase inhibitor I9"/>
    <property type="match status" value="1"/>
</dbReference>
<evidence type="ECO:0000256" key="4">
    <source>
        <dbReference type="ARBA" id="ARBA00022801"/>
    </source>
</evidence>
<evidence type="ECO:0000259" key="9">
    <source>
        <dbReference type="Pfam" id="PF05922"/>
    </source>
</evidence>
<feature type="domain" description="Peptidase S8/S53" evidence="8">
    <location>
        <begin position="93"/>
        <end position="542"/>
    </location>
</feature>
<dbReference type="GO" id="GO:0004252">
    <property type="term" value="F:serine-type endopeptidase activity"/>
    <property type="evidence" value="ECO:0007669"/>
    <property type="project" value="UniProtKB-UniRule"/>
</dbReference>
<dbReference type="Gene3D" id="2.60.40.2310">
    <property type="match status" value="1"/>
</dbReference>
<dbReference type="InterPro" id="IPR010259">
    <property type="entry name" value="S8pro/Inhibitor_I9"/>
</dbReference>
<keyword evidence="3" id="KW-0732">Signal</keyword>
<dbReference type="Pfam" id="PF17766">
    <property type="entry name" value="fn3_6"/>
    <property type="match status" value="1"/>
</dbReference>
<evidence type="ECO:0000256" key="7">
    <source>
        <dbReference type="PROSITE-ProRule" id="PRU01240"/>
    </source>
</evidence>
<keyword evidence="5 7" id="KW-0720">Serine protease</keyword>
<gene>
    <name evidence="11" type="ORF">Acr_29g0004960</name>
</gene>
<dbReference type="CDD" id="cd02120">
    <property type="entry name" value="PA_subtilisin_like"/>
    <property type="match status" value="1"/>
</dbReference>
<organism evidence="11 12">
    <name type="scientific">Actinidia rufa</name>
    <dbReference type="NCBI Taxonomy" id="165716"/>
    <lineage>
        <taxon>Eukaryota</taxon>
        <taxon>Viridiplantae</taxon>
        <taxon>Streptophyta</taxon>
        <taxon>Embryophyta</taxon>
        <taxon>Tracheophyta</taxon>
        <taxon>Spermatophyta</taxon>
        <taxon>Magnoliopsida</taxon>
        <taxon>eudicotyledons</taxon>
        <taxon>Gunneridae</taxon>
        <taxon>Pentapetalae</taxon>
        <taxon>asterids</taxon>
        <taxon>Ericales</taxon>
        <taxon>Actinidiaceae</taxon>
        <taxon>Actinidia</taxon>
    </lineage>
</organism>
<protein>
    <submittedName>
        <fullName evidence="11">Subtilase family protein</fullName>
    </submittedName>
</protein>
<feature type="domain" description="Inhibitor I9" evidence="9">
    <location>
        <begin position="11"/>
        <end position="72"/>
    </location>
</feature>
<dbReference type="OrthoDB" id="206201at2759"/>
<feature type="active site" description="Charge relay system" evidence="6 7">
    <location>
        <position position="165"/>
    </location>
</feature>
<dbReference type="FunFam" id="3.40.50.200:FF:000006">
    <property type="entry name" value="Subtilisin-like protease SBT1.5"/>
    <property type="match status" value="1"/>
</dbReference>
<dbReference type="CDD" id="cd04852">
    <property type="entry name" value="Peptidases_S8_3"/>
    <property type="match status" value="1"/>
</dbReference>
<dbReference type="Pfam" id="PF00082">
    <property type="entry name" value="Peptidase_S8"/>
    <property type="match status" value="1"/>
</dbReference>
<feature type="domain" description="Subtilisin-like protease fibronectin type-III" evidence="10">
    <location>
        <begin position="597"/>
        <end position="693"/>
    </location>
</feature>
<dbReference type="EMBL" id="BJWL01000029">
    <property type="protein sequence ID" value="GFZ21334.1"/>
    <property type="molecule type" value="Genomic_DNA"/>
</dbReference>
<evidence type="ECO:0000256" key="2">
    <source>
        <dbReference type="ARBA" id="ARBA00022670"/>
    </source>
</evidence>
<dbReference type="InterPro" id="IPR036852">
    <property type="entry name" value="Peptidase_S8/S53_dom_sf"/>
</dbReference>
<dbReference type="PRINTS" id="PR00723">
    <property type="entry name" value="SUBTILISIN"/>
</dbReference>
<dbReference type="InterPro" id="IPR045051">
    <property type="entry name" value="SBT"/>
</dbReference>
<feature type="active site" description="Charge relay system" evidence="6 7">
    <location>
        <position position="101"/>
    </location>
</feature>
<dbReference type="Proteomes" id="UP000585474">
    <property type="component" value="Unassembled WGS sequence"/>
</dbReference>
<dbReference type="PANTHER" id="PTHR10795">
    <property type="entry name" value="PROPROTEIN CONVERTASE SUBTILISIN/KEXIN"/>
    <property type="match status" value="1"/>
</dbReference>
<reference evidence="11 12" key="1">
    <citation type="submission" date="2019-07" db="EMBL/GenBank/DDBJ databases">
        <title>De Novo Assembly of kiwifruit Actinidia rufa.</title>
        <authorList>
            <person name="Sugita-Konishi S."/>
            <person name="Sato K."/>
            <person name="Mori E."/>
            <person name="Abe Y."/>
            <person name="Kisaki G."/>
            <person name="Hamano K."/>
            <person name="Suezawa K."/>
            <person name="Otani M."/>
            <person name="Fukuda T."/>
            <person name="Manabe T."/>
            <person name="Gomi K."/>
            <person name="Tabuchi M."/>
            <person name="Akimitsu K."/>
            <person name="Kataoka I."/>
        </authorList>
    </citation>
    <scope>NUCLEOTIDE SEQUENCE [LARGE SCALE GENOMIC DNA]</scope>
    <source>
        <strain evidence="12">cv. Fuchu</strain>
    </source>
</reference>
<keyword evidence="12" id="KW-1185">Reference proteome</keyword>
<dbReference type="Pfam" id="PF05922">
    <property type="entry name" value="Inhibitor_I9"/>
    <property type="match status" value="1"/>
</dbReference>
<evidence type="ECO:0000313" key="11">
    <source>
        <dbReference type="EMBL" id="GFZ21334.1"/>
    </source>
</evidence>
<dbReference type="AlphaFoldDB" id="A0A7J0HF44"/>
<dbReference type="InterPro" id="IPR023828">
    <property type="entry name" value="Peptidase_S8_Ser-AS"/>
</dbReference>
<dbReference type="PROSITE" id="PS00138">
    <property type="entry name" value="SUBTILASE_SER"/>
    <property type="match status" value="1"/>
</dbReference>
<dbReference type="InterPro" id="IPR000209">
    <property type="entry name" value="Peptidase_S8/S53_dom"/>
</dbReference>
<evidence type="ECO:0000256" key="3">
    <source>
        <dbReference type="ARBA" id="ARBA00022729"/>
    </source>
</evidence>
<evidence type="ECO:0000256" key="1">
    <source>
        <dbReference type="ARBA" id="ARBA00011073"/>
    </source>
</evidence>
<dbReference type="PROSITE" id="PS00137">
    <property type="entry name" value="SUBTILASE_HIS"/>
    <property type="match status" value="1"/>
</dbReference>
<dbReference type="InterPro" id="IPR034197">
    <property type="entry name" value="Peptidases_S8_3"/>
</dbReference>
<dbReference type="GO" id="GO:0006508">
    <property type="term" value="P:proteolysis"/>
    <property type="evidence" value="ECO:0007669"/>
    <property type="project" value="UniProtKB-KW"/>
</dbReference>
<evidence type="ECO:0000259" key="8">
    <source>
        <dbReference type="Pfam" id="PF00082"/>
    </source>
</evidence>
<keyword evidence="2 7" id="KW-0645">Protease</keyword>
<dbReference type="InterPro" id="IPR041469">
    <property type="entry name" value="Subtilisin-like_FN3"/>
</dbReference>
<evidence type="ECO:0000256" key="5">
    <source>
        <dbReference type="ARBA" id="ARBA00022825"/>
    </source>
</evidence>
<dbReference type="SUPFAM" id="SSF52743">
    <property type="entry name" value="Subtilisin-like"/>
    <property type="match status" value="1"/>
</dbReference>
<dbReference type="Gene3D" id="3.50.30.30">
    <property type="match status" value="1"/>
</dbReference>
<sequence>MGDLPKGDFSSPSLHASMLQQVLGSNAPESLLYSYKKSFNGFVAMLTEEEKLRIAGMDGVVSVFPNERKQLHTTRSWDFIGFSQQVQRTTIESDIVIGVLDTGIWPESDSFKDEGFGPPPSKWKGTCQTESNFTCNNKIIGARFYRSDGLFEEDDLRSPRDTNGHGTHCASTAAGGLVAMASLYGLGKGTARGGVPGARIAVYKICWSDGCYDADVLAAFDDAIADGVDIVSISVGGRFAKNYFNDSIAIGSYHAMKSGILTSASGGNDGPYSASISNVAPWFLSVAASTIDRKFVTKVQLGNNKVYEGTSINTFEPHNMYPMIYAGNAPNTTGNFTGLSSRFCTRNSLDANLVRGKIVLCDSWTNGRPPLVAGAAGVVMQDTSFQDYAFSFPLPATHVGVNDGSSISEYVNLTSNPTATIFKSYEANETLAPFVASFSSRGPNLITEDVLKPDLTAPGVDILAAWSLVSPVTRVKEDRRRVPYNIISGTSMSCPHASAVAAYIKSFNPSWSPAAIKSAMMTTAFPLSVATSPEAEFAYGAGHINPLKAVNPGLVYDLESIDYVKFLCGQGYSTKSLQLVTGDNSTCSGVINGTAWDLNLPSFALSTMSLKSFSQTFKRTITNVGLPSSTYKATVTAPQALKINVEPSVLTFTSLGQKLSFVVKVEGAIGRTVVSASLVWDDGTHRVRSPIVVYAFS</sequence>
<feature type="active site" description="Charge relay system" evidence="6 7">
    <location>
        <position position="491"/>
    </location>
</feature>
<evidence type="ECO:0000259" key="10">
    <source>
        <dbReference type="Pfam" id="PF17766"/>
    </source>
</evidence>
<keyword evidence="4 7" id="KW-0378">Hydrolase</keyword>
<dbReference type="Gene3D" id="3.40.50.200">
    <property type="entry name" value="Peptidase S8/S53 domain"/>
    <property type="match status" value="1"/>
</dbReference>
<comment type="similarity">
    <text evidence="1 7">Belongs to the peptidase S8 family.</text>
</comment>
<evidence type="ECO:0000313" key="12">
    <source>
        <dbReference type="Proteomes" id="UP000585474"/>
    </source>
</evidence>
<comment type="caution">
    <text evidence="11">The sequence shown here is derived from an EMBL/GenBank/DDBJ whole genome shotgun (WGS) entry which is preliminary data.</text>
</comment>
<dbReference type="InterPro" id="IPR022398">
    <property type="entry name" value="Peptidase_S8_His-AS"/>
</dbReference>
<dbReference type="InterPro" id="IPR015500">
    <property type="entry name" value="Peptidase_S8_subtilisin-rel"/>
</dbReference>
<dbReference type="InterPro" id="IPR037045">
    <property type="entry name" value="S8pro/Inhibitor_I9_sf"/>
</dbReference>
<evidence type="ECO:0000256" key="6">
    <source>
        <dbReference type="PIRSR" id="PIRSR615500-1"/>
    </source>
</evidence>
<proteinExistence type="inferred from homology"/>
<accession>A0A7J0HF44</accession>